<sequence>MIRLNELKQHFKELNSFSKHERMIQVCGLLTAYFQQKNIHPIIVGGLSVELYTRNNYTTYDIDLISDGRDKFDKLFTNELGFNKEGRSWYHQELEISLSPSK</sequence>
<dbReference type="RefSeq" id="WP_068445882.1">
    <property type="nucleotide sequence ID" value="NZ_CP013862.1"/>
</dbReference>
<reference evidence="1 2" key="1">
    <citation type="submission" date="2016-01" db="EMBL/GenBank/DDBJ databases">
        <title>Complete genome sequence of strain Lentibacillus amyloliquefaciens LAM0015T isolated from saline sediment.</title>
        <authorList>
            <person name="Wang J.-L."/>
            <person name="He M.-X."/>
        </authorList>
    </citation>
    <scope>NUCLEOTIDE SEQUENCE [LARGE SCALE GENOMIC DNA]</scope>
    <source>
        <strain evidence="1 2">LAM0015</strain>
    </source>
</reference>
<protein>
    <submittedName>
        <fullName evidence="1">Uncharacterized protein</fullName>
    </submittedName>
</protein>
<evidence type="ECO:0000313" key="1">
    <source>
        <dbReference type="EMBL" id="ALX49258.1"/>
    </source>
</evidence>
<accession>A0A0U4G928</accession>
<gene>
    <name evidence="1" type="ORF">AOX59_12075</name>
</gene>
<dbReference type="AlphaFoldDB" id="A0A0U4G928"/>
<dbReference type="EMBL" id="CP013862">
    <property type="protein sequence ID" value="ALX49258.1"/>
    <property type="molecule type" value="Genomic_DNA"/>
</dbReference>
<organism evidence="1 2">
    <name type="scientific">Lentibacillus amyloliquefaciens</name>
    <dbReference type="NCBI Taxonomy" id="1472767"/>
    <lineage>
        <taxon>Bacteria</taxon>
        <taxon>Bacillati</taxon>
        <taxon>Bacillota</taxon>
        <taxon>Bacilli</taxon>
        <taxon>Bacillales</taxon>
        <taxon>Bacillaceae</taxon>
        <taxon>Lentibacillus</taxon>
    </lineage>
</organism>
<proteinExistence type="predicted"/>
<keyword evidence="2" id="KW-1185">Reference proteome</keyword>
<dbReference type="OrthoDB" id="7432624at2"/>
<dbReference type="Proteomes" id="UP000050331">
    <property type="component" value="Chromosome"/>
</dbReference>
<dbReference type="STRING" id="1472767.AOX59_12075"/>
<name>A0A0U4G928_9BACI</name>
<evidence type="ECO:0000313" key="2">
    <source>
        <dbReference type="Proteomes" id="UP000050331"/>
    </source>
</evidence>
<dbReference type="KEGG" id="lao:AOX59_12075"/>